<dbReference type="AlphaFoldDB" id="A0A4R8H3S4"/>
<dbReference type="SMART" id="SM00448">
    <property type="entry name" value="REC"/>
    <property type="match status" value="1"/>
</dbReference>
<dbReference type="InterPro" id="IPR036388">
    <property type="entry name" value="WH-like_DNA-bd_sf"/>
</dbReference>
<dbReference type="GO" id="GO:0006355">
    <property type="term" value="P:regulation of DNA-templated transcription"/>
    <property type="evidence" value="ECO:0007669"/>
    <property type="project" value="InterPro"/>
</dbReference>
<dbReference type="PANTHER" id="PTHR48111">
    <property type="entry name" value="REGULATOR OF RPOS"/>
    <property type="match status" value="1"/>
</dbReference>
<dbReference type="GO" id="GO:0000976">
    <property type="term" value="F:transcription cis-regulatory region binding"/>
    <property type="evidence" value="ECO:0007669"/>
    <property type="project" value="TreeGrafter"/>
</dbReference>
<feature type="DNA-binding region" description="OmpR/PhoB-type" evidence="9">
    <location>
        <begin position="131"/>
        <end position="225"/>
    </location>
</feature>
<evidence type="ECO:0000256" key="6">
    <source>
        <dbReference type="ARBA" id="ARBA00023163"/>
    </source>
</evidence>
<feature type="domain" description="OmpR/PhoB-type" evidence="11">
    <location>
        <begin position="131"/>
        <end position="225"/>
    </location>
</feature>
<dbReference type="Gene3D" id="1.10.10.10">
    <property type="entry name" value="Winged helix-like DNA-binding domain superfamily/Winged helix DNA-binding domain"/>
    <property type="match status" value="1"/>
</dbReference>
<evidence type="ECO:0000256" key="7">
    <source>
        <dbReference type="ARBA" id="ARBA00024867"/>
    </source>
</evidence>
<organism evidence="12 13">
    <name type="scientific">Orenia marismortui</name>
    <dbReference type="NCBI Taxonomy" id="46469"/>
    <lineage>
        <taxon>Bacteria</taxon>
        <taxon>Bacillati</taxon>
        <taxon>Bacillota</taxon>
        <taxon>Clostridia</taxon>
        <taxon>Halanaerobiales</taxon>
        <taxon>Halobacteroidaceae</taxon>
        <taxon>Orenia</taxon>
    </lineage>
</organism>
<dbReference type="PANTHER" id="PTHR48111:SF40">
    <property type="entry name" value="PHOSPHATE REGULON TRANSCRIPTIONAL REGULATORY PROTEIN PHOB"/>
    <property type="match status" value="1"/>
</dbReference>
<reference evidence="12 13" key="1">
    <citation type="submission" date="2019-03" db="EMBL/GenBank/DDBJ databases">
        <title>Subsurface microbial communities from deep shales in Ohio and West Virginia, USA.</title>
        <authorList>
            <person name="Wrighton K."/>
        </authorList>
    </citation>
    <scope>NUCLEOTIDE SEQUENCE [LARGE SCALE GENOMIC DNA]</scope>
    <source>
        <strain evidence="12 13">MSL 6dP</strain>
    </source>
</reference>
<dbReference type="FunFam" id="1.10.10.10:FF:000018">
    <property type="entry name" value="DNA-binding response regulator ResD"/>
    <property type="match status" value="1"/>
</dbReference>
<dbReference type="FunFam" id="3.40.50.2300:FF:000001">
    <property type="entry name" value="DNA-binding response regulator PhoB"/>
    <property type="match status" value="1"/>
</dbReference>
<evidence type="ECO:0000256" key="8">
    <source>
        <dbReference type="PROSITE-ProRule" id="PRU00169"/>
    </source>
</evidence>
<dbReference type="GO" id="GO:0032993">
    <property type="term" value="C:protein-DNA complex"/>
    <property type="evidence" value="ECO:0007669"/>
    <property type="project" value="TreeGrafter"/>
</dbReference>
<dbReference type="Gene3D" id="6.10.250.690">
    <property type="match status" value="1"/>
</dbReference>
<proteinExistence type="predicted"/>
<dbReference type="STRING" id="926561.GCA_000379025_00093"/>
<evidence type="ECO:0000256" key="2">
    <source>
        <dbReference type="ARBA" id="ARBA00022553"/>
    </source>
</evidence>
<feature type="modified residue" description="4-aspartylphosphate" evidence="8">
    <location>
        <position position="54"/>
    </location>
</feature>
<evidence type="ECO:0000313" key="13">
    <source>
        <dbReference type="Proteomes" id="UP000295832"/>
    </source>
</evidence>
<name>A0A4R8H3S4_9FIRM</name>
<comment type="function">
    <text evidence="7">May play the central regulatory role in sporulation. It may be an element of the effector pathway responsible for the activation of sporulation genes in response to nutritional stress. Spo0A may act in concert with spo0H (a sigma factor) to control the expression of some genes that are critical to the sporulation process.</text>
</comment>
<dbReference type="SMART" id="SM00862">
    <property type="entry name" value="Trans_reg_C"/>
    <property type="match status" value="1"/>
</dbReference>
<dbReference type="Pfam" id="PF00486">
    <property type="entry name" value="Trans_reg_C"/>
    <property type="match status" value="1"/>
</dbReference>
<dbReference type="PROSITE" id="PS50110">
    <property type="entry name" value="RESPONSE_REGULATORY"/>
    <property type="match status" value="1"/>
</dbReference>
<dbReference type="InterPro" id="IPR011006">
    <property type="entry name" value="CheY-like_superfamily"/>
</dbReference>
<dbReference type="PROSITE" id="PS51755">
    <property type="entry name" value="OMPR_PHOB"/>
    <property type="match status" value="1"/>
</dbReference>
<dbReference type="GO" id="GO:0005829">
    <property type="term" value="C:cytosol"/>
    <property type="evidence" value="ECO:0007669"/>
    <property type="project" value="TreeGrafter"/>
</dbReference>
<keyword evidence="2 8" id="KW-0597">Phosphoprotein</keyword>
<dbReference type="InterPro" id="IPR039420">
    <property type="entry name" value="WalR-like"/>
</dbReference>
<dbReference type="EMBL" id="SOEG01000019">
    <property type="protein sequence ID" value="TDX49207.1"/>
    <property type="molecule type" value="Genomic_DNA"/>
</dbReference>
<dbReference type="Gene3D" id="3.40.50.2300">
    <property type="match status" value="1"/>
</dbReference>
<keyword evidence="13" id="KW-1185">Reference proteome</keyword>
<keyword evidence="6" id="KW-0804">Transcription</keyword>
<evidence type="ECO:0000259" key="11">
    <source>
        <dbReference type="PROSITE" id="PS51755"/>
    </source>
</evidence>
<dbReference type="CDD" id="cd00383">
    <property type="entry name" value="trans_reg_C"/>
    <property type="match status" value="1"/>
</dbReference>
<evidence type="ECO:0000256" key="1">
    <source>
        <dbReference type="ARBA" id="ARBA00018672"/>
    </source>
</evidence>
<keyword evidence="3" id="KW-0902">Two-component regulatory system</keyword>
<protein>
    <recommendedName>
        <fullName evidence="1">Stage 0 sporulation protein A homolog</fullName>
    </recommendedName>
</protein>
<dbReference type="GO" id="GO:0000156">
    <property type="term" value="F:phosphorelay response regulator activity"/>
    <property type="evidence" value="ECO:0007669"/>
    <property type="project" value="TreeGrafter"/>
</dbReference>
<sequence length="229" mass="26633">MDAKKILIVDDDKNVIEILSLYLKKENFDVVIARDGEEALKKAEKNNPDLIILDIMMPKIDGLEVIKVLRKNNDLPIILLSARSEEFDRILGLELGADDYVTKPFSPREVVVRVKVILKRIDKTNQTIKEKELISFPNLVIDPQERSVKVDQKQIELSPKEYELLLLLSKHPNQVFEREQLCDKVWGIDYYGDMRTVDVHINWLRDKLGLNYIKTVWGVGYKFEVNEDV</sequence>
<comment type="caution">
    <text evidence="12">The sequence shown here is derived from an EMBL/GenBank/DDBJ whole genome shotgun (WGS) entry which is preliminary data.</text>
</comment>
<dbReference type="Pfam" id="PF00072">
    <property type="entry name" value="Response_reg"/>
    <property type="match status" value="1"/>
</dbReference>
<dbReference type="SUPFAM" id="SSF52172">
    <property type="entry name" value="CheY-like"/>
    <property type="match status" value="1"/>
</dbReference>
<evidence type="ECO:0000256" key="9">
    <source>
        <dbReference type="PROSITE-ProRule" id="PRU01091"/>
    </source>
</evidence>
<evidence type="ECO:0000256" key="3">
    <source>
        <dbReference type="ARBA" id="ARBA00023012"/>
    </source>
</evidence>
<evidence type="ECO:0000259" key="10">
    <source>
        <dbReference type="PROSITE" id="PS50110"/>
    </source>
</evidence>
<keyword evidence="4" id="KW-0805">Transcription regulation</keyword>
<evidence type="ECO:0000256" key="5">
    <source>
        <dbReference type="ARBA" id="ARBA00023125"/>
    </source>
</evidence>
<accession>A0A4R8H3S4</accession>
<evidence type="ECO:0000256" key="4">
    <source>
        <dbReference type="ARBA" id="ARBA00023015"/>
    </source>
</evidence>
<dbReference type="RefSeq" id="WP_134117404.1">
    <property type="nucleotide sequence ID" value="NZ_SOEG01000019.1"/>
</dbReference>
<evidence type="ECO:0000313" key="12">
    <source>
        <dbReference type="EMBL" id="TDX49207.1"/>
    </source>
</evidence>
<keyword evidence="5 9" id="KW-0238">DNA-binding</keyword>
<dbReference type="InterPro" id="IPR001867">
    <property type="entry name" value="OmpR/PhoB-type_DNA-bd"/>
</dbReference>
<gene>
    <name evidence="12" type="ORF">C7959_11928</name>
</gene>
<dbReference type="InterPro" id="IPR001789">
    <property type="entry name" value="Sig_transdc_resp-reg_receiver"/>
</dbReference>
<feature type="domain" description="Response regulatory" evidence="10">
    <location>
        <begin position="5"/>
        <end position="118"/>
    </location>
</feature>
<dbReference type="Proteomes" id="UP000295832">
    <property type="component" value="Unassembled WGS sequence"/>
</dbReference>